<keyword evidence="3" id="KW-1185">Reference proteome</keyword>
<accession>A0A164IZD7</accession>
<dbReference type="SUPFAM" id="SSF51206">
    <property type="entry name" value="cAMP-binding domain-like"/>
    <property type="match status" value="1"/>
</dbReference>
<dbReference type="GO" id="GO:0005829">
    <property type="term" value="C:cytosol"/>
    <property type="evidence" value="ECO:0007669"/>
    <property type="project" value="TreeGrafter"/>
</dbReference>
<evidence type="ECO:0000313" key="2">
    <source>
        <dbReference type="EMBL" id="KZM69886.1"/>
    </source>
</evidence>
<gene>
    <name evidence="2" type="ORF">AWN90_04565</name>
</gene>
<reference evidence="2 3" key="1">
    <citation type="submission" date="2016-04" db="EMBL/GenBank/DDBJ databases">
        <authorList>
            <person name="Evans L.H."/>
            <person name="Alamgir A."/>
            <person name="Owens N."/>
            <person name="Weber N.D."/>
            <person name="Virtaneva K."/>
            <person name="Barbian K."/>
            <person name="Babar A."/>
            <person name="Rosenke K."/>
        </authorList>
    </citation>
    <scope>NUCLEOTIDE SEQUENCE [LARGE SCALE GENOMIC DNA]</scope>
    <source>
        <strain evidence="2 3">IFM 0406</strain>
    </source>
</reference>
<dbReference type="AlphaFoldDB" id="A0A164IZD7"/>
<dbReference type="InterPro" id="IPR050397">
    <property type="entry name" value="Env_Response_Regulators"/>
</dbReference>
<dbReference type="PROSITE" id="PS50042">
    <property type="entry name" value="CNMP_BINDING_3"/>
    <property type="match status" value="1"/>
</dbReference>
<proteinExistence type="predicted"/>
<dbReference type="Pfam" id="PF19307">
    <property type="entry name" value="SrpI-like"/>
    <property type="match status" value="1"/>
</dbReference>
<dbReference type="OrthoDB" id="181419at2"/>
<protein>
    <submittedName>
        <fullName evidence="2">Crp/Fnr family transcriptional regulator</fullName>
    </submittedName>
</protein>
<comment type="caution">
    <text evidence="2">The sequence shown here is derived from an EMBL/GenBank/DDBJ whole genome shotgun (WGS) entry which is preliminary data.</text>
</comment>
<organism evidence="2 3">
    <name type="scientific">Nocardia terpenica</name>
    <dbReference type="NCBI Taxonomy" id="455432"/>
    <lineage>
        <taxon>Bacteria</taxon>
        <taxon>Bacillati</taxon>
        <taxon>Actinomycetota</taxon>
        <taxon>Actinomycetes</taxon>
        <taxon>Mycobacteriales</taxon>
        <taxon>Nocardiaceae</taxon>
        <taxon>Nocardia</taxon>
    </lineage>
</organism>
<dbReference type="SMART" id="SM00100">
    <property type="entry name" value="cNMP"/>
    <property type="match status" value="1"/>
</dbReference>
<dbReference type="GO" id="GO:0003700">
    <property type="term" value="F:DNA-binding transcription factor activity"/>
    <property type="evidence" value="ECO:0007669"/>
    <property type="project" value="TreeGrafter"/>
</dbReference>
<dbReference type="RefSeq" id="WP_067577959.1">
    <property type="nucleotide sequence ID" value="NZ_JABMCZ010000003.1"/>
</dbReference>
<dbReference type="PANTHER" id="PTHR24567:SF74">
    <property type="entry name" value="HTH-TYPE TRANSCRIPTIONAL REGULATOR ARCR"/>
    <property type="match status" value="1"/>
</dbReference>
<dbReference type="Proteomes" id="UP000076512">
    <property type="component" value="Unassembled WGS sequence"/>
</dbReference>
<evidence type="ECO:0000259" key="1">
    <source>
        <dbReference type="PROSITE" id="PS50042"/>
    </source>
</evidence>
<dbReference type="NCBIfam" id="NF041163">
    <property type="entry name" value="encap_f2b"/>
    <property type="match status" value="1"/>
</dbReference>
<dbReference type="Gene3D" id="2.60.120.10">
    <property type="entry name" value="Jelly Rolls"/>
    <property type="match status" value="1"/>
</dbReference>
<feature type="domain" description="Cyclic nucleotide-binding" evidence="1">
    <location>
        <begin position="102"/>
        <end position="213"/>
    </location>
</feature>
<dbReference type="InterPro" id="IPR049817">
    <property type="entry name" value="Encap_f2b"/>
</dbReference>
<dbReference type="Pfam" id="PF00027">
    <property type="entry name" value="cNMP_binding"/>
    <property type="match status" value="1"/>
</dbReference>
<dbReference type="EMBL" id="LWGR01000016">
    <property type="protein sequence ID" value="KZM69886.1"/>
    <property type="molecule type" value="Genomic_DNA"/>
</dbReference>
<dbReference type="InterPro" id="IPR018490">
    <property type="entry name" value="cNMP-bd_dom_sf"/>
</dbReference>
<evidence type="ECO:0000313" key="3">
    <source>
        <dbReference type="Proteomes" id="UP000076512"/>
    </source>
</evidence>
<dbReference type="STRING" id="455432.AWN90_04565"/>
<sequence>MTAQPETAFDQPDLPAESAPQLSLSTRAARNLATTAKTLPQMAGITSRWLLRELPWVSVGSGTYRVNRRLAFRRGRGRVSFVQTGADDIRVIPESLTEIPILRGYGDMDVLNRAAQLLTPREFAAGDLIVEEGQSVQELFLVAHGRLERITTGSFGDAELLGVLTDGDHLGDEALMQTDPLWTASVRAVTSGTLLVLPWREYTQLVAQSASLRDHLTAFMSDANRRVNSKGEAVIELASGHRGEPRIPSTFVDYELTPREYELSLAQTVLRVHTRVADLFNDPMNQVEQQLRLTIEEIREKQEWELVNNREFGLLHNADYDQRIATHSGPPTPDDMDELLAMRRGTNLLFAHPKAIAAFARECNHRGLVPETADMGGRRMVCWRGVPLFPLPKIPVSDTQTSSIIAMRTGEDNQGVIGLRPALIPDQVEPGLNVRFMGVDERAIMSYLVTAYFSAAILVPDAIGIMEHVNVAAPRR</sequence>
<name>A0A164IZD7_9NOCA</name>
<dbReference type="InterPro" id="IPR014710">
    <property type="entry name" value="RmlC-like_jellyroll"/>
</dbReference>
<dbReference type="PANTHER" id="PTHR24567">
    <property type="entry name" value="CRP FAMILY TRANSCRIPTIONAL REGULATORY PROTEIN"/>
    <property type="match status" value="1"/>
</dbReference>
<dbReference type="InterPro" id="IPR000595">
    <property type="entry name" value="cNMP-bd_dom"/>
</dbReference>
<dbReference type="CDD" id="cd00038">
    <property type="entry name" value="CAP_ED"/>
    <property type="match status" value="1"/>
</dbReference>
<dbReference type="InterPro" id="IPR045641">
    <property type="entry name" value="SrpI-like"/>
</dbReference>